<evidence type="ECO:0000313" key="2">
    <source>
        <dbReference type="EMBL" id="CAG6769402.1"/>
    </source>
</evidence>
<dbReference type="EMBL" id="HBUF01578807">
    <property type="protein sequence ID" value="CAG6769402.1"/>
    <property type="molecule type" value="Transcribed_RNA"/>
</dbReference>
<dbReference type="AlphaFoldDB" id="A0A8D9ARN8"/>
<sequence>MKPNKRPRPSLTSKPQRATTPRPEVNTPEENHPEDNLPEQTEVDCSNEGFQAHALCNKVTNVFFLHGLRSLSIGDIETGLFTLQALAQAKPTHIDVTQPE</sequence>
<name>A0A8D9ARN8_9HEMI</name>
<protein>
    <submittedName>
        <fullName evidence="2">Uncharacterized protein</fullName>
    </submittedName>
</protein>
<organism evidence="2">
    <name type="scientific">Cacopsylla melanoneura</name>
    <dbReference type="NCBI Taxonomy" id="428564"/>
    <lineage>
        <taxon>Eukaryota</taxon>
        <taxon>Metazoa</taxon>
        <taxon>Ecdysozoa</taxon>
        <taxon>Arthropoda</taxon>
        <taxon>Hexapoda</taxon>
        <taxon>Insecta</taxon>
        <taxon>Pterygota</taxon>
        <taxon>Neoptera</taxon>
        <taxon>Paraneoptera</taxon>
        <taxon>Hemiptera</taxon>
        <taxon>Sternorrhyncha</taxon>
        <taxon>Psylloidea</taxon>
        <taxon>Psyllidae</taxon>
        <taxon>Psyllinae</taxon>
        <taxon>Cacopsylla</taxon>
    </lineage>
</organism>
<feature type="region of interest" description="Disordered" evidence="1">
    <location>
        <begin position="1"/>
        <end position="41"/>
    </location>
</feature>
<accession>A0A8D9ARN8</accession>
<evidence type="ECO:0000256" key="1">
    <source>
        <dbReference type="SAM" id="MobiDB-lite"/>
    </source>
</evidence>
<proteinExistence type="predicted"/>
<dbReference type="EMBL" id="HBUF01578808">
    <property type="protein sequence ID" value="CAG6769403.1"/>
    <property type="molecule type" value="Transcribed_RNA"/>
</dbReference>
<reference evidence="2" key="1">
    <citation type="submission" date="2021-05" db="EMBL/GenBank/DDBJ databases">
        <authorList>
            <person name="Alioto T."/>
            <person name="Alioto T."/>
            <person name="Gomez Garrido J."/>
        </authorList>
    </citation>
    <scope>NUCLEOTIDE SEQUENCE</scope>
</reference>
<dbReference type="EMBL" id="HBUF01578806">
    <property type="protein sequence ID" value="CAG6769401.1"/>
    <property type="molecule type" value="Transcribed_RNA"/>
</dbReference>
<feature type="compositionally biased region" description="Polar residues" evidence="1">
    <location>
        <begin position="10"/>
        <end position="19"/>
    </location>
</feature>